<dbReference type="RefSeq" id="WP_052564403.1">
    <property type="nucleotide sequence ID" value="NZ_BAFN01000001.1"/>
</dbReference>
<feature type="compositionally biased region" description="Basic and acidic residues" evidence="1">
    <location>
        <begin position="275"/>
        <end position="284"/>
    </location>
</feature>
<feature type="compositionally biased region" description="Basic and acidic residues" evidence="1">
    <location>
        <begin position="298"/>
        <end position="323"/>
    </location>
</feature>
<sequence length="503" mass="56434">MSIKLRPEFFNKNLFSLLIVASLAIHAILIFMSPQASQILSLRSLRDSFIREPSEYAVTLELENADTRIENSSDSNTEQNENKPKKDADAEKKKQKIFTDTSDNTKDEEANVETDKIGEKGAVAKDNFPDDKQSVNNEPHAEGRSKAPLLGKGKAGAPYDNRQQPQEQAVTAQAIIPEDSNHDKNTPPRYANLPKGLEEQEIPPVKPLHMAQSQAPSEEKRKMNATEVKTIKLDKTIKAENATQPSKRERLTIGHTIRKEEAEPLPHSEGVLFTDKQDEVNKEAETEEESLAPLRKQSSLEEHEPGEKTDAEMKDRNETKETKNTAILQPEIPAAPPAELPGVEPQRRLERGLDEQESQDESKKPKVSFSVNAKTEGSNNDPVLFEDTISNASIPGAPSFNVKKHEYADYFKHIRDRISLYWFLGYGTRAEIKLETREDKPIIVEFKVLPDGSIDGVKIVDDAGNFNLASRLVSSIKNAAPLNPFPSKIKEPSIDVRFNFYFF</sequence>
<feature type="compositionally biased region" description="Basic and acidic residues" evidence="1">
    <location>
        <begin position="80"/>
        <end position="92"/>
    </location>
</feature>
<evidence type="ECO:0008006" key="4">
    <source>
        <dbReference type="Google" id="ProtNLM"/>
    </source>
</evidence>
<evidence type="ECO:0000313" key="3">
    <source>
        <dbReference type="Proteomes" id="UP000032309"/>
    </source>
</evidence>
<feature type="compositionally biased region" description="Basic and acidic residues" evidence="1">
    <location>
        <begin position="246"/>
        <end position="266"/>
    </location>
</feature>
<reference evidence="3" key="1">
    <citation type="journal article" date="2015" name="Genome Announc.">
        <title>Draft Genome Sequence of an Anaerobic Ammonium-Oxidizing Bacterium, "Candidatus Brocadia sinica".</title>
        <authorList>
            <person name="Oshiki M."/>
            <person name="Shinyako-Hata K."/>
            <person name="Satoh H."/>
            <person name="Okabe S."/>
        </authorList>
    </citation>
    <scope>NUCLEOTIDE SEQUENCE [LARGE SCALE GENOMIC DNA]</scope>
    <source>
        <strain evidence="3">JPN1</strain>
    </source>
</reference>
<name>A0ABQ0K056_9BACT</name>
<evidence type="ECO:0000256" key="1">
    <source>
        <dbReference type="SAM" id="MobiDB-lite"/>
    </source>
</evidence>
<comment type="caution">
    <text evidence="2">The sequence shown here is derived from an EMBL/GenBank/DDBJ whole genome shotgun (WGS) entry which is preliminary data.</text>
</comment>
<feature type="compositionally biased region" description="Basic and acidic residues" evidence="1">
    <location>
        <begin position="345"/>
        <end position="364"/>
    </location>
</feature>
<evidence type="ECO:0000313" key="2">
    <source>
        <dbReference type="EMBL" id="GAN34387.1"/>
    </source>
</evidence>
<protein>
    <recommendedName>
        <fullName evidence="4">TonB family protein</fullName>
    </recommendedName>
</protein>
<feature type="compositionally biased region" description="Polar residues" evidence="1">
    <location>
        <begin position="161"/>
        <end position="171"/>
    </location>
</feature>
<feature type="compositionally biased region" description="Basic and acidic residues" evidence="1">
    <location>
        <begin position="217"/>
        <end position="238"/>
    </location>
</feature>
<proteinExistence type="predicted"/>
<gene>
    <name evidence="2" type="ORF">BROSI_A2923</name>
</gene>
<feature type="region of interest" description="Disordered" evidence="1">
    <location>
        <begin position="67"/>
        <end position="383"/>
    </location>
</feature>
<feature type="compositionally biased region" description="Basic and acidic residues" evidence="1">
    <location>
        <begin position="103"/>
        <end position="145"/>
    </location>
</feature>
<keyword evidence="3" id="KW-1185">Reference proteome</keyword>
<feature type="compositionally biased region" description="Polar residues" evidence="1">
    <location>
        <begin position="369"/>
        <end position="381"/>
    </location>
</feature>
<dbReference type="Gene3D" id="3.30.1150.10">
    <property type="match status" value="1"/>
</dbReference>
<accession>A0ABQ0K056</accession>
<dbReference type="SUPFAM" id="SSF74653">
    <property type="entry name" value="TolA/TonB C-terminal domain"/>
    <property type="match status" value="1"/>
</dbReference>
<dbReference type="Proteomes" id="UP000032309">
    <property type="component" value="Unassembled WGS sequence"/>
</dbReference>
<dbReference type="EMBL" id="BAFN01000001">
    <property type="protein sequence ID" value="GAN34387.1"/>
    <property type="molecule type" value="Genomic_DNA"/>
</dbReference>
<organism evidence="2 3">
    <name type="scientific">Candidatus Brocadia sinica JPN1</name>
    <dbReference type="NCBI Taxonomy" id="1197129"/>
    <lineage>
        <taxon>Bacteria</taxon>
        <taxon>Pseudomonadati</taxon>
        <taxon>Planctomycetota</taxon>
        <taxon>Candidatus Brocadiia</taxon>
        <taxon>Candidatus Brocadiales</taxon>
        <taxon>Candidatus Brocadiaceae</taxon>
        <taxon>Candidatus Brocadia</taxon>
    </lineage>
</organism>